<accession>A0A2Z3HC15</accession>
<proteinExistence type="predicted"/>
<reference evidence="1 2" key="1">
    <citation type="submission" date="2018-01" db="EMBL/GenBank/DDBJ databases">
        <title>G. obscuriglobus.</title>
        <authorList>
            <person name="Franke J."/>
            <person name="Blomberg W."/>
            <person name="Selmecki A."/>
        </authorList>
    </citation>
    <scope>NUCLEOTIDE SEQUENCE [LARGE SCALE GENOMIC DNA]</scope>
    <source>
        <strain evidence="1 2">DSM 5831</strain>
    </source>
</reference>
<evidence type="ECO:0000313" key="1">
    <source>
        <dbReference type="EMBL" id="AWM38760.1"/>
    </source>
</evidence>
<evidence type="ECO:0000313" key="2">
    <source>
        <dbReference type="Proteomes" id="UP000245802"/>
    </source>
</evidence>
<keyword evidence="2" id="KW-1185">Reference proteome</keyword>
<dbReference type="OrthoDB" id="189103at2"/>
<dbReference type="Proteomes" id="UP000245802">
    <property type="component" value="Chromosome"/>
</dbReference>
<protein>
    <submittedName>
        <fullName evidence="1">Uncharacterized protein</fullName>
    </submittedName>
</protein>
<sequence length="165" mass="17608">MLYHYVGPRSIAARSGAAVCGVPVSTPTDLLPRLSSGNVTVTFVVSAEGTLLVADRHSEHVACAGNRPVRAAGEMCFAIERGRVVVTRVSNQSTGYCPEPDSWDAVADALRAVGLEPTAGFDPRCEFRRCVACGWLNLVKHGVFECVGCRADLPDEYNAQETPGK</sequence>
<dbReference type="KEGG" id="gog:C1280_18385"/>
<dbReference type="RefSeq" id="WP_010036365.1">
    <property type="nucleotide sequence ID" value="NZ_CP025958.1"/>
</dbReference>
<dbReference type="EMBL" id="CP025958">
    <property type="protein sequence ID" value="AWM38760.1"/>
    <property type="molecule type" value="Genomic_DNA"/>
</dbReference>
<organism evidence="1 2">
    <name type="scientific">Gemmata obscuriglobus</name>
    <dbReference type="NCBI Taxonomy" id="114"/>
    <lineage>
        <taxon>Bacteria</taxon>
        <taxon>Pseudomonadati</taxon>
        <taxon>Planctomycetota</taxon>
        <taxon>Planctomycetia</taxon>
        <taxon>Gemmatales</taxon>
        <taxon>Gemmataceae</taxon>
        <taxon>Gemmata</taxon>
    </lineage>
</organism>
<name>A0A2Z3HC15_9BACT</name>
<gene>
    <name evidence="1" type="ORF">C1280_18385</name>
</gene>
<dbReference type="AlphaFoldDB" id="A0A2Z3HC15"/>